<dbReference type="PROSITE" id="PS00892">
    <property type="entry name" value="HIT_1"/>
    <property type="match status" value="1"/>
</dbReference>
<feature type="binding site" evidence="4">
    <location>
        <position position="121"/>
    </location>
    <ligand>
        <name>substrate</name>
    </ligand>
</feature>
<evidence type="ECO:0000313" key="8">
    <source>
        <dbReference type="Proteomes" id="UP000285961"/>
    </source>
</evidence>
<dbReference type="Pfam" id="PF01230">
    <property type="entry name" value="HIT"/>
    <property type="match status" value="1"/>
</dbReference>
<name>A0A419F4F1_9BACT</name>
<feature type="domain" description="HIT" evidence="6">
    <location>
        <begin position="23"/>
        <end position="132"/>
    </location>
</feature>
<keyword evidence="2" id="KW-0378">Hydrolase</keyword>
<dbReference type="EMBL" id="QZKI01000029">
    <property type="protein sequence ID" value="RJP73303.1"/>
    <property type="molecule type" value="Genomic_DNA"/>
</dbReference>
<proteinExistence type="predicted"/>
<dbReference type="InterPro" id="IPR036265">
    <property type="entry name" value="HIT-like_sf"/>
</dbReference>
<evidence type="ECO:0000256" key="2">
    <source>
        <dbReference type="ARBA" id="ARBA00022801"/>
    </source>
</evidence>
<dbReference type="Gene3D" id="3.30.428.10">
    <property type="entry name" value="HIT-like"/>
    <property type="match status" value="1"/>
</dbReference>
<evidence type="ECO:0000259" key="6">
    <source>
        <dbReference type="PROSITE" id="PS51084"/>
    </source>
</evidence>
<dbReference type="PANTHER" id="PTHR42997">
    <property type="entry name" value="HIT FAMILY HYDROLASE"/>
    <property type="match status" value="1"/>
</dbReference>
<protein>
    <submittedName>
        <fullName evidence="7">HIT domain-containing protein</fullName>
    </submittedName>
</protein>
<feature type="short sequence motif" description="Histidine triad motif" evidence="5">
    <location>
        <begin position="117"/>
        <end position="121"/>
    </location>
</feature>
<dbReference type="InterPro" id="IPR011146">
    <property type="entry name" value="HIT-like"/>
</dbReference>
<gene>
    <name evidence="7" type="ORF">C4532_04695</name>
</gene>
<dbReference type="AlphaFoldDB" id="A0A419F4F1"/>
<feature type="active site" description="Tele-AMP-histidine intermediate" evidence="3">
    <location>
        <position position="119"/>
    </location>
</feature>
<evidence type="ECO:0000256" key="4">
    <source>
        <dbReference type="PIRSR" id="PIRSR639383-2"/>
    </source>
</evidence>
<evidence type="ECO:0000313" key="7">
    <source>
        <dbReference type="EMBL" id="RJP73303.1"/>
    </source>
</evidence>
<dbReference type="GO" id="GO:0000166">
    <property type="term" value="F:nucleotide binding"/>
    <property type="evidence" value="ECO:0007669"/>
    <property type="project" value="UniProtKB-KW"/>
</dbReference>
<evidence type="ECO:0000256" key="1">
    <source>
        <dbReference type="ARBA" id="ARBA00022741"/>
    </source>
</evidence>
<feature type="binding site" evidence="4">
    <location>
        <position position="50"/>
    </location>
    <ligand>
        <name>substrate</name>
    </ligand>
</feature>
<comment type="caution">
    <text evidence="7">The sequence shown here is derived from an EMBL/GenBank/DDBJ whole genome shotgun (WGS) entry which is preliminary data.</text>
</comment>
<dbReference type="PROSITE" id="PS51084">
    <property type="entry name" value="HIT_2"/>
    <property type="match status" value="1"/>
</dbReference>
<dbReference type="InterPro" id="IPR052908">
    <property type="entry name" value="AP-4-A_phosphorylase"/>
</dbReference>
<dbReference type="InterPro" id="IPR039383">
    <property type="entry name" value="FHIT"/>
</dbReference>
<dbReference type="Proteomes" id="UP000285961">
    <property type="component" value="Unassembled WGS sequence"/>
</dbReference>
<dbReference type="SUPFAM" id="SSF54197">
    <property type="entry name" value="HIT-like"/>
    <property type="match status" value="1"/>
</dbReference>
<evidence type="ECO:0000256" key="5">
    <source>
        <dbReference type="PROSITE-ProRule" id="PRU00464"/>
    </source>
</evidence>
<dbReference type="CDD" id="cd01275">
    <property type="entry name" value="FHIT"/>
    <property type="match status" value="1"/>
</dbReference>
<keyword evidence="1" id="KW-0547">Nucleotide-binding</keyword>
<dbReference type="PANTHER" id="PTHR42997:SF1">
    <property type="entry name" value="AP-4-A PHOSPHORYLASE"/>
    <property type="match status" value="1"/>
</dbReference>
<reference evidence="7 8" key="1">
    <citation type="journal article" date="2017" name="ISME J.">
        <title>Energy and carbon metabolisms in a deep terrestrial subsurface fluid microbial community.</title>
        <authorList>
            <person name="Momper L."/>
            <person name="Jungbluth S.P."/>
            <person name="Lee M.D."/>
            <person name="Amend J.P."/>
        </authorList>
    </citation>
    <scope>NUCLEOTIDE SEQUENCE [LARGE SCALE GENOMIC DNA]</scope>
    <source>
        <strain evidence="7">SURF_17</strain>
    </source>
</reference>
<dbReference type="InterPro" id="IPR019808">
    <property type="entry name" value="Histidine_triad_CS"/>
</dbReference>
<dbReference type="GO" id="GO:0016787">
    <property type="term" value="F:hydrolase activity"/>
    <property type="evidence" value="ECO:0007669"/>
    <property type="project" value="UniProtKB-KW"/>
</dbReference>
<evidence type="ECO:0000256" key="3">
    <source>
        <dbReference type="PIRSR" id="PIRSR639383-1"/>
    </source>
</evidence>
<accession>A0A419F4F1</accession>
<organism evidence="7 8">
    <name type="scientific">Candidatus Abyssobacteria bacterium SURF_17</name>
    <dbReference type="NCBI Taxonomy" id="2093361"/>
    <lineage>
        <taxon>Bacteria</taxon>
        <taxon>Pseudomonadati</taxon>
        <taxon>Candidatus Hydrogenedentota</taxon>
        <taxon>Candidatus Abyssobacteria</taxon>
    </lineage>
</organism>
<sequence>MQQLYTPSKMSYVKGRRPKVDCILCAVCSKDRRVSQLEVYRTDHWVVTANLHPYNAGHIMVFPVRHVVDVRQLRKREHSELSLLQNLCLDVLDAAYKPVAYNIGFNIGRQAGASIEHLHLHVVPRYPNEAGFMDILSDTRTIVESPKRTVKRLRTYFKKLGGKTRRKT</sequence>